<dbReference type="Pfam" id="PF00202">
    <property type="entry name" value="Aminotran_3"/>
    <property type="match status" value="1"/>
</dbReference>
<comment type="miscellaneous">
    <text evidence="3">May also have succinyldiaminopimelate aminotransferase activity, thus carrying out the corresponding step in lysine biosynthesis.</text>
</comment>
<comment type="caution">
    <text evidence="5">The sequence shown here is derived from an EMBL/GenBank/DDBJ whole genome shotgun (WGS) entry which is preliminary data.</text>
</comment>
<feature type="binding site" evidence="3">
    <location>
        <begin position="106"/>
        <end position="107"/>
    </location>
    <ligand>
        <name>pyridoxal 5'-phosphate</name>
        <dbReference type="ChEBI" id="CHEBI:597326"/>
    </ligand>
</feature>
<dbReference type="PROSITE" id="PS00600">
    <property type="entry name" value="AA_TRANSFER_CLASS_3"/>
    <property type="match status" value="1"/>
</dbReference>
<accession>A0ABS6MAB9</accession>
<comment type="cofactor">
    <cofactor evidence="3">
        <name>pyridoxal 5'-phosphate</name>
        <dbReference type="ChEBI" id="CHEBI:597326"/>
    </cofactor>
    <text evidence="3">Binds 1 pyridoxal phosphate per subunit.</text>
</comment>
<reference evidence="5 6" key="1">
    <citation type="submission" date="2021-06" db="EMBL/GenBank/DDBJ databases">
        <title>Bacterium isolated from marine sediment.</title>
        <authorList>
            <person name="Zhu K.-L."/>
            <person name="Du Z.-J."/>
            <person name="Liang Q.-Y."/>
        </authorList>
    </citation>
    <scope>NUCLEOTIDE SEQUENCE [LARGE SCALE GENOMIC DNA]</scope>
    <source>
        <strain evidence="5 6">A346</strain>
    </source>
</reference>
<protein>
    <recommendedName>
        <fullName evidence="3">Acetylornithine aminotransferase</fullName>
        <shortName evidence="3">ACOAT</shortName>
        <ecNumber evidence="3">2.6.1.11</ecNumber>
    </recommendedName>
</protein>
<dbReference type="NCBIfam" id="TIGR03246">
    <property type="entry name" value="arg_catab_astC"/>
    <property type="match status" value="1"/>
</dbReference>
<dbReference type="InterPro" id="IPR049704">
    <property type="entry name" value="Aminotrans_3_PPA_site"/>
</dbReference>
<dbReference type="CDD" id="cd00610">
    <property type="entry name" value="OAT_like"/>
    <property type="match status" value="1"/>
</dbReference>
<comment type="subunit">
    <text evidence="3">Homodimer.</text>
</comment>
<evidence type="ECO:0000256" key="2">
    <source>
        <dbReference type="ARBA" id="ARBA00022679"/>
    </source>
</evidence>
<feature type="binding site" evidence="3">
    <location>
        <position position="142"/>
    </location>
    <ligand>
        <name>N(2)-acetyl-L-ornithine</name>
        <dbReference type="ChEBI" id="CHEBI:57805"/>
    </ligand>
</feature>
<organism evidence="5 6">
    <name type="scientific">Marinobacterium weihaiense</name>
    <dbReference type="NCBI Taxonomy" id="2851016"/>
    <lineage>
        <taxon>Bacteria</taxon>
        <taxon>Pseudomonadati</taxon>
        <taxon>Pseudomonadota</taxon>
        <taxon>Gammaproteobacteria</taxon>
        <taxon>Oceanospirillales</taxon>
        <taxon>Oceanospirillaceae</taxon>
        <taxon>Marinobacterium</taxon>
    </lineage>
</organism>
<evidence type="ECO:0000256" key="1">
    <source>
        <dbReference type="ARBA" id="ARBA00022576"/>
    </source>
</evidence>
<proteinExistence type="inferred from homology"/>
<feature type="binding site" evidence="3">
    <location>
        <position position="282"/>
    </location>
    <ligand>
        <name>pyridoxal 5'-phosphate</name>
        <dbReference type="ChEBI" id="CHEBI:597326"/>
    </ligand>
</feature>
<dbReference type="EMBL" id="JAHQZT010000007">
    <property type="protein sequence ID" value="MBV0933175.1"/>
    <property type="molecule type" value="Genomic_DNA"/>
</dbReference>
<evidence type="ECO:0000256" key="3">
    <source>
        <dbReference type="HAMAP-Rule" id="MF_01107"/>
    </source>
</evidence>
<dbReference type="NCBIfam" id="TIGR00707">
    <property type="entry name" value="argD"/>
    <property type="match status" value="1"/>
</dbReference>
<dbReference type="InterPro" id="IPR005814">
    <property type="entry name" value="Aminotrans_3"/>
</dbReference>
<keyword evidence="3 4" id="KW-0663">Pyridoxal phosphate</keyword>
<comment type="subcellular location">
    <subcellularLocation>
        <location evidence="3">Cytoplasm</location>
    </subcellularLocation>
</comment>
<dbReference type="GO" id="GO:0008483">
    <property type="term" value="F:transaminase activity"/>
    <property type="evidence" value="ECO:0007669"/>
    <property type="project" value="UniProtKB-KW"/>
</dbReference>
<dbReference type="PANTHER" id="PTHR11986">
    <property type="entry name" value="AMINOTRANSFERASE CLASS III"/>
    <property type="match status" value="1"/>
</dbReference>
<keyword evidence="3" id="KW-0963">Cytoplasm</keyword>
<dbReference type="InterPro" id="IPR017652">
    <property type="entry name" value="Ac/SucOrn_transaminase_bac"/>
</dbReference>
<dbReference type="PIRSF" id="PIRSF000521">
    <property type="entry name" value="Transaminase_4ab_Lys_Orn"/>
    <property type="match status" value="1"/>
</dbReference>
<dbReference type="RefSeq" id="WP_217334594.1">
    <property type="nucleotide sequence ID" value="NZ_JAHQZT010000007.1"/>
</dbReference>
<comment type="similarity">
    <text evidence="3">Belongs to the class-III pyridoxal-phosphate-dependent aminotransferase family. ArgD subfamily.</text>
</comment>
<comment type="pathway">
    <text evidence="3">Amino-acid biosynthesis; L-arginine biosynthesis; N(2)-acetyl-L-ornithine from L-glutamate: step 4/4.</text>
</comment>
<feature type="modified residue" description="N6-(pyridoxal phosphate)lysine" evidence="3">
    <location>
        <position position="253"/>
    </location>
</feature>
<feature type="binding site" evidence="3">
    <location>
        <position position="139"/>
    </location>
    <ligand>
        <name>pyridoxal 5'-phosphate</name>
        <dbReference type="ChEBI" id="CHEBI:597326"/>
    </ligand>
</feature>
<evidence type="ECO:0000256" key="4">
    <source>
        <dbReference type="RuleBase" id="RU003560"/>
    </source>
</evidence>
<keyword evidence="3" id="KW-0028">Amino-acid biosynthesis</keyword>
<keyword evidence="2 3" id="KW-0808">Transferase</keyword>
<gene>
    <name evidence="3" type="primary">argD</name>
    <name evidence="5" type="ORF">KTN04_07480</name>
</gene>
<dbReference type="InterPro" id="IPR004636">
    <property type="entry name" value="AcOrn/SuccOrn_fam"/>
</dbReference>
<keyword evidence="1 3" id="KW-0032">Aminotransferase</keyword>
<dbReference type="NCBIfam" id="NF009047">
    <property type="entry name" value="PRK12381.1"/>
    <property type="match status" value="1"/>
</dbReference>
<name>A0ABS6MAB9_9GAMM</name>
<keyword evidence="6" id="KW-1185">Reference proteome</keyword>
<dbReference type="HAMAP" id="MF_01107">
    <property type="entry name" value="ArgD_aminotrans_3"/>
    <property type="match status" value="1"/>
</dbReference>
<sequence>MSSTTVTRALFDDVMVPNYNPQQMVPVRGEDCRLWDQEGREYLDLTAGIAVTALGHSHPALLKALKEQADRVWHLSNVFTNEPALRLAQKLTQATFADRVFFCNSGAEANEAAFKLARKYAHDHFGAEKSEIISFVQSFHGRTLFTVTVGGQPKYCQGFEPVPGGIAHAPFNDLAAVEALVSERTCAIVVEPVQGEGGVIPADPAFLRGLRELCDRHNALLIFDEVQTGVGRTGSLYAYMDTDVIPDILTSAKGLGGGFPIGAMLTTDAIAQSFSVGTHGTTYGGNPLGCAVAEAVLDEVNRPQLLADVGRKHERLVAALQAINERHGLFAEVRGKGLLLGAELIDAWKGQSGRFLAAAREQGVLILVAGPDVLRFAPPLIITDAQIDTAMAALERAIEQVLEEGPES</sequence>
<dbReference type="InterPro" id="IPR050103">
    <property type="entry name" value="Class-III_PLP-dep_AT"/>
</dbReference>
<comment type="catalytic activity">
    <reaction evidence="3">
        <text>N(2)-acetyl-L-ornithine + 2-oxoglutarate = N-acetyl-L-glutamate 5-semialdehyde + L-glutamate</text>
        <dbReference type="Rhea" id="RHEA:18049"/>
        <dbReference type="ChEBI" id="CHEBI:16810"/>
        <dbReference type="ChEBI" id="CHEBI:29123"/>
        <dbReference type="ChEBI" id="CHEBI:29985"/>
        <dbReference type="ChEBI" id="CHEBI:57805"/>
        <dbReference type="EC" id="2.6.1.11"/>
    </reaction>
</comment>
<evidence type="ECO:0000313" key="5">
    <source>
        <dbReference type="EMBL" id="MBV0933175.1"/>
    </source>
</evidence>
<dbReference type="EC" id="2.6.1.11" evidence="3"/>
<dbReference type="NCBIfam" id="NF003468">
    <property type="entry name" value="PRK05093.1"/>
    <property type="match status" value="1"/>
</dbReference>
<feature type="binding site" evidence="3">
    <location>
        <position position="281"/>
    </location>
    <ligand>
        <name>N(2)-acetyl-L-ornithine</name>
        <dbReference type="ChEBI" id="CHEBI:57805"/>
    </ligand>
</feature>
<dbReference type="NCBIfam" id="NF002325">
    <property type="entry name" value="PRK01278.1"/>
    <property type="match status" value="1"/>
</dbReference>
<feature type="binding site" evidence="3">
    <location>
        <begin position="224"/>
        <end position="227"/>
    </location>
    <ligand>
        <name>pyridoxal 5'-phosphate</name>
        <dbReference type="ChEBI" id="CHEBI:597326"/>
    </ligand>
</feature>
<dbReference type="PANTHER" id="PTHR11986:SF113">
    <property type="entry name" value="SUCCINYLORNITHINE TRANSAMINASE"/>
    <property type="match status" value="1"/>
</dbReference>
<keyword evidence="3" id="KW-0055">Arginine biosynthesis</keyword>
<evidence type="ECO:0000313" key="6">
    <source>
        <dbReference type="Proteomes" id="UP000755551"/>
    </source>
</evidence>
<dbReference type="Proteomes" id="UP000755551">
    <property type="component" value="Unassembled WGS sequence"/>
</dbReference>